<evidence type="ECO:0000256" key="1">
    <source>
        <dbReference type="PROSITE-ProRule" id="PRU00339"/>
    </source>
</evidence>
<feature type="chain" id="PRO_5046516493" evidence="2">
    <location>
        <begin position="29"/>
        <end position="255"/>
    </location>
</feature>
<evidence type="ECO:0000313" key="4">
    <source>
        <dbReference type="Proteomes" id="UP001595704"/>
    </source>
</evidence>
<dbReference type="RefSeq" id="WP_191320772.1">
    <property type="nucleotide sequence ID" value="NZ_BNCG01000025.1"/>
</dbReference>
<protein>
    <submittedName>
        <fullName evidence="3">Tetratricopeptide repeat protein</fullName>
    </submittedName>
</protein>
<dbReference type="InterPro" id="IPR014596">
    <property type="entry name" value="UCP035836"/>
</dbReference>
<dbReference type="SUPFAM" id="SSF48452">
    <property type="entry name" value="TPR-like"/>
    <property type="match status" value="1"/>
</dbReference>
<sequence length="255" mass="27413">MYPKSKQLFARPAFALMLSITMSGCITAQGGKETTTDAAALTQTQLSARAEKQSATYKQEPQDVANAVSYAETLGAMNRHEQQSAVLEKLVMNHPTTPEILAAYGKSLIAIGEYARADQVLTQAFMPDAPDWRTLSARGVANDKLGNHKQAQQLYEAALRVKPDDPSVLTNLGLSYAYQRNYGNAEVYLRQALAQPGSDPRIQQNLAIVLGLQGKRSAEKSVLSSVTTTEGATNAMAAVDNLKTARQASPRSAGP</sequence>
<keyword evidence="1" id="KW-0802">TPR repeat</keyword>
<dbReference type="InterPro" id="IPR011990">
    <property type="entry name" value="TPR-like_helical_dom_sf"/>
</dbReference>
<dbReference type="Proteomes" id="UP001595704">
    <property type="component" value="Unassembled WGS sequence"/>
</dbReference>
<comment type="caution">
    <text evidence="3">The sequence shown here is derived from an EMBL/GenBank/DDBJ whole genome shotgun (WGS) entry which is preliminary data.</text>
</comment>
<reference evidence="4" key="1">
    <citation type="journal article" date="2019" name="Int. J. Syst. Evol. Microbiol.">
        <title>The Global Catalogue of Microorganisms (GCM) 10K type strain sequencing project: providing services to taxonomists for standard genome sequencing and annotation.</title>
        <authorList>
            <consortium name="The Broad Institute Genomics Platform"/>
            <consortium name="The Broad Institute Genome Sequencing Center for Infectious Disease"/>
            <person name="Wu L."/>
            <person name="Ma J."/>
        </authorList>
    </citation>
    <scope>NUCLEOTIDE SEQUENCE [LARGE SCALE GENOMIC DNA]</scope>
    <source>
        <strain evidence="4">KCTC 42282</strain>
    </source>
</reference>
<feature type="repeat" description="TPR" evidence="1">
    <location>
        <begin position="132"/>
        <end position="165"/>
    </location>
</feature>
<dbReference type="Gene3D" id="1.25.40.10">
    <property type="entry name" value="Tetratricopeptide repeat domain"/>
    <property type="match status" value="1"/>
</dbReference>
<feature type="signal peptide" evidence="2">
    <location>
        <begin position="1"/>
        <end position="28"/>
    </location>
</feature>
<accession>A0ABV7UHS4</accession>
<dbReference type="SMART" id="SM00028">
    <property type="entry name" value="TPR"/>
    <property type="match status" value="2"/>
</dbReference>
<dbReference type="InterPro" id="IPR052384">
    <property type="entry name" value="TMTC_O-mannosyltransferase"/>
</dbReference>
<evidence type="ECO:0000256" key="2">
    <source>
        <dbReference type="SAM" id="SignalP"/>
    </source>
</evidence>
<dbReference type="PROSITE" id="PS51257">
    <property type="entry name" value="PROKAR_LIPOPROTEIN"/>
    <property type="match status" value="1"/>
</dbReference>
<dbReference type="PROSITE" id="PS50005">
    <property type="entry name" value="TPR"/>
    <property type="match status" value="1"/>
</dbReference>
<dbReference type="EMBL" id="JBHRYC010000055">
    <property type="protein sequence ID" value="MFC3638000.1"/>
    <property type="molecule type" value="Genomic_DNA"/>
</dbReference>
<dbReference type="InterPro" id="IPR019734">
    <property type="entry name" value="TPR_rpt"/>
</dbReference>
<keyword evidence="4" id="KW-1185">Reference proteome</keyword>
<dbReference type="PIRSF" id="PIRSF035836">
    <property type="entry name" value="UCP035836"/>
    <property type="match status" value="1"/>
</dbReference>
<gene>
    <name evidence="3" type="ORF">ACFONL_11555</name>
</gene>
<name>A0ABV7UHS4_9HYPH</name>
<dbReference type="PANTHER" id="PTHR44216">
    <property type="entry name" value="PROTEIN O-MANNOSYL-TRANSFERASE TMTC2"/>
    <property type="match status" value="1"/>
</dbReference>
<keyword evidence="2" id="KW-0732">Signal</keyword>
<proteinExistence type="predicted"/>
<organism evidence="3 4">
    <name type="scientific">Camelimonas fluminis</name>
    <dbReference type="NCBI Taxonomy" id="1576911"/>
    <lineage>
        <taxon>Bacteria</taxon>
        <taxon>Pseudomonadati</taxon>
        <taxon>Pseudomonadota</taxon>
        <taxon>Alphaproteobacteria</taxon>
        <taxon>Hyphomicrobiales</taxon>
        <taxon>Chelatococcaceae</taxon>
        <taxon>Camelimonas</taxon>
    </lineage>
</organism>
<evidence type="ECO:0000313" key="3">
    <source>
        <dbReference type="EMBL" id="MFC3638000.1"/>
    </source>
</evidence>
<dbReference type="Pfam" id="PF13181">
    <property type="entry name" value="TPR_8"/>
    <property type="match status" value="2"/>
</dbReference>
<dbReference type="PANTHER" id="PTHR44216:SF3">
    <property type="entry name" value="PROTEIN O-MANNOSYL-TRANSFERASE TMTC2"/>
    <property type="match status" value="1"/>
</dbReference>